<comment type="subcellular location">
    <subcellularLocation>
        <location evidence="1">Membrane</location>
        <topology evidence="1">Multi-pass membrane protein</topology>
    </subcellularLocation>
</comment>
<evidence type="ECO:0000256" key="1">
    <source>
        <dbReference type="ARBA" id="ARBA00004141"/>
    </source>
</evidence>
<keyword evidence="2 5" id="KW-0812">Transmembrane</keyword>
<dbReference type="Proteomes" id="UP000265618">
    <property type="component" value="Unassembled WGS sequence"/>
</dbReference>
<feature type="non-terminal residue" evidence="7">
    <location>
        <position position="1"/>
    </location>
</feature>
<name>A0A9K3CTJ1_9EUKA</name>
<keyword evidence="3 5" id="KW-1133">Transmembrane helix</keyword>
<dbReference type="AlphaFoldDB" id="A0A9K3CTJ1"/>
<evidence type="ECO:0000256" key="2">
    <source>
        <dbReference type="ARBA" id="ARBA00022692"/>
    </source>
</evidence>
<comment type="caution">
    <text evidence="7">The sequence shown here is derived from an EMBL/GenBank/DDBJ whole genome shotgun (WGS) entry which is preliminary data.</text>
</comment>
<evidence type="ECO:0000313" key="8">
    <source>
        <dbReference type="Proteomes" id="UP000265618"/>
    </source>
</evidence>
<protein>
    <recommendedName>
        <fullName evidence="6">TM2 domain-containing protein</fullName>
    </recommendedName>
</protein>
<dbReference type="Pfam" id="PF05154">
    <property type="entry name" value="TM2"/>
    <property type="match status" value="1"/>
</dbReference>
<sequence>TITLWLFLGAFGVHRFYLGFWKTGLAQLALGILTYFDVLIANIATVIWYLGDMCMLCWLINKATIRKYDLIPNGRGGWRTKSLEEHSEEWMAKAMVKYGAKQPDAQPAAQSMPTMQPVVTQQPMMMPQPMVQSPPPGMVPMQGGVAQPAGQMSDAHFQQMMQMQQLQFSQQMAMQGLQFSQQMAMQGRQLPGQMP</sequence>
<reference evidence="7 8" key="1">
    <citation type="journal article" date="2018" name="PLoS ONE">
        <title>The draft genome of Kipferlia bialata reveals reductive genome evolution in fornicate parasites.</title>
        <authorList>
            <person name="Tanifuji G."/>
            <person name="Takabayashi S."/>
            <person name="Kume K."/>
            <person name="Takagi M."/>
            <person name="Nakayama T."/>
            <person name="Kamikawa R."/>
            <person name="Inagaki Y."/>
            <person name="Hashimoto T."/>
        </authorList>
    </citation>
    <scope>NUCLEOTIDE SEQUENCE [LARGE SCALE GENOMIC DNA]</scope>
    <source>
        <strain evidence="7">NY0173</strain>
    </source>
</reference>
<dbReference type="GO" id="GO:0016020">
    <property type="term" value="C:membrane"/>
    <property type="evidence" value="ECO:0007669"/>
    <property type="project" value="UniProtKB-SubCell"/>
</dbReference>
<evidence type="ECO:0000313" key="7">
    <source>
        <dbReference type="EMBL" id="GIQ82936.1"/>
    </source>
</evidence>
<organism evidence="7 8">
    <name type="scientific">Kipferlia bialata</name>
    <dbReference type="NCBI Taxonomy" id="797122"/>
    <lineage>
        <taxon>Eukaryota</taxon>
        <taxon>Metamonada</taxon>
        <taxon>Carpediemonas-like organisms</taxon>
        <taxon>Kipferlia</taxon>
    </lineage>
</organism>
<keyword evidence="4 5" id="KW-0472">Membrane</keyword>
<gene>
    <name evidence="7" type="ORF">KIPB_004167</name>
</gene>
<proteinExistence type="predicted"/>
<dbReference type="InterPro" id="IPR007829">
    <property type="entry name" value="TM2"/>
</dbReference>
<evidence type="ECO:0000256" key="5">
    <source>
        <dbReference type="SAM" id="Phobius"/>
    </source>
</evidence>
<evidence type="ECO:0000256" key="3">
    <source>
        <dbReference type="ARBA" id="ARBA00022989"/>
    </source>
</evidence>
<feature type="transmembrane region" description="Helical" evidence="5">
    <location>
        <begin position="39"/>
        <end position="60"/>
    </location>
</feature>
<evidence type="ECO:0000259" key="6">
    <source>
        <dbReference type="Pfam" id="PF05154"/>
    </source>
</evidence>
<dbReference type="EMBL" id="BDIP01000866">
    <property type="protein sequence ID" value="GIQ82936.1"/>
    <property type="molecule type" value="Genomic_DNA"/>
</dbReference>
<evidence type="ECO:0000256" key="4">
    <source>
        <dbReference type="ARBA" id="ARBA00023136"/>
    </source>
</evidence>
<keyword evidence="8" id="KW-1185">Reference proteome</keyword>
<feature type="domain" description="TM2" evidence="6">
    <location>
        <begin position="2"/>
        <end position="36"/>
    </location>
</feature>
<dbReference type="OrthoDB" id="408511at2759"/>
<accession>A0A9K3CTJ1</accession>